<evidence type="ECO:0000256" key="1">
    <source>
        <dbReference type="SAM" id="MobiDB-lite"/>
    </source>
</evidence>
<feature type="compositionally biased region" description="Polar residues" evidence="1">
    <location>
        <begin position="31"/>
        <end position="42"/>
    </location>
</feature>
<feature type="compositionally biased region" description="Polar residues" evidence="1">
    <location>
        <begin position="138"/>
        <end position="161"/>
    </location>
</feature>
<dbReference type="AlphaFoldDB" id="A0A7R9QK85"/>
<feature type="non-terminal residue" evidence="2">
    <location>
        <position position="1"/>
    </location>
</feature>
<protein>
    <submittedName>
        <fullName evidence="2">Uncharacterized protein</fullName>
    </submittedName>
</protein>
<dbReference type="EMBL" id="OC899887">
    <property type="protein sequence ID" value="CAD7648900.1"/>
    <property type="molecule type" value="Genomic_DNA"/>
</dbReference>
<evidence type="ECO:0000313" key="3">
    <source>
        <dbReference type="Proteomes" id="UP000759131"/>
    </source>
</evidence>
<sequence>MKKEWILSDEEREVMRQKVEENRQKRRKTEMTTNSSTDNQRYNNNNNNFYENIETIVSQNTYNNNRLNEVNRNTVNTSAGDLSLDFNSICDDFEMFEPTIAAAAGDQAINNEINQIENSLIEGVVGTDNNDGNSNDNHQCLSSDSSSDGNQENNSTLTQYSRQNTYNASRVLINITTNQESTKSLNIDHIFGDKSLFPNTGLASNSGDHSVVPIGRPITDHNRDFNETEGQCLYELLNALMLLKDPEP</sequence>
<gene>
    <name evidence="2" type="ORF">OSB1V03_LOCUS22155</name>
</gene>
<name>A0A7R9QK85_9ACAR</name>
<evidence type="ECO:0000313" key="2">
    <source>
        <dbReference type="EMBL" id="CAD7648900.1"/>
    </source>
</evidence>
<feature type="region of interest" description="Disordered" evidence="1">
    <location>
        <begin position="17"/>
        <end position="47"/>
    </location>
</feature>
<feature type="region of interest" description="Disordered" evidence="1">
    <location>
        <begin position="124"/>
        <end position="161"/>
    </location>
</feature>
<proteinExistence type="predicted"/>
<dbReference type="Proteomes" id="UP000759131">
    <property type="component" value="Unassembled WGS sequence"/>
</dbReference>
<accession>A0A7R9QK85</accession>
<reference evidence="2" key="1">
    <citation type="submission" date="2020-11" db="EMBL/GenBank/DDBJ databases">
        <authorList>
            <person name="Tran Van P."/>
        </authorList>
    </citation>
    <scope>NUCLEOTIDE SEQUENCE</scope>
</reference>
<dbReference type="EMBL" id="CAJPIZ010045312">
    <property type="protein sequence ID" value="CAG2122209.1"/>
    <property type="molecule type" value="Genomic_DNA"/>
</dbReference>
<keyword evidence="3" id="KW-1185">Reference proteome</keyword>
<feature type="compositionally biased region" description="Low complexity" evidence="1">
    <location>
        <begin position="124"/>
        <end position="137"/>
    </location>
</feature>
<organism evidence="2">
    <name type="scientific">Medioppia subpectinata</name>
    <dbReference type="NCBI Taxonomy" id="1979941"/>
    <lineage>
        <taxon>Eukaryota</taxon>
        <taxon>Metazoa</taxon>
        <taxon>Ecdysozoa</taxon>
        <taxon>Arthropoda</taxon>
        <taxon>Chelicerata</taxon>
        <taxon>Arachnida</taxon>
        <taxon>Acari</taxon>
        <taxon>Acariformes</taxon>
        <taxon>Sarcoptiformes</taxon>
        <taxon>Oribatida</taxon>
        <taxon>Brachypylina</taxon>
        <taxon>Oppioidea</taxon>
        <taxon>Oppiidae</taxon>
        <taxon>Medioppia</taxon>
    </lineage>
</organism>